<keyword evidence="1 4" id="KW-0349">Heme</keyword>
<name>A0A2D1U482_9SPHI</name>
<dbReference type="KEGG" id="pgs:CPT03_08000"/>
<evidence type="ECO:0000313" key="7">
    <source>
        <dbReference type="Proteomes" id="UP000223749"/>
    </source>
</evidence>
<proteinExistence type="predicted"/>
<dbReference type="GO" id="GO:0009055">
    <property type="term" value="F:electron transfer activity"/>
    <property type="evidence" value="ECO:0007669"/>
    <property type="project" value="InterPro"/>
</dbReference>
<evidence type="ECO:0000256" key="1">
    <source>
        <dbReference type="ARBA" id="ARBA00022617"/>
    </source>
</evidence>
<evidence type="ECO:0000313" key="6">
    <source>
        <dbReference type="EMBL" id="ATP56420.1"/>
    </source>
</evidence>
<dbReference type="SUPFAM" id="SSF48371">
    <property type="entry name" value="ARM repeat"/>
    <property type="match status" value="1"/>
</dbReference>
<dbReference type="InterPro" id="IPR013427">
    <property type="entry name" value="Haem-bd_dom_put"/>
</dbReference>
<dbReference type="PROSITE" id="PS51007">
    <property type="entry name" value="CYTC"/>
    <property type="match status" value="1"/>
</dbReference>
<evidence type="ECO:0000256" key="2">
    <source>
        <dbReference type="ARBA" id="ARBA00022723"/>
    </source>
</evidence>
<accession>A0A2D1U482</accession>
<dbReference type="PANTHER" id="PTHR33546:SF1">
    <property type="entry name" value="LARGE, MULTIFUNCTIONAL SECRETED PROTEIN"/>
    <property type="match status" value="1"/>
</dbReference>
<dbReference type="Pfam" id="PF00034">
    <property type="entry name" value="Cytochrom_C"/>
    <property type="match status" value="1"/>
</dbReference>
<dbReference type="PANTHER" id="PTHR33546">
    <property type="entry name" value="LARGE, MULTIFUNCTIONAL SECRETED PROTEIN-RELATED"/>
    <property type="match status" value="1"/>
</dbReference>
<gene>
    <name evidence="6" type="ORF">CPT03_08000</name>
</gene>
<dbReference type="SUPFAM" id="SSF50952">
    <property type="entry name" value="Soluble quinoprotein glucose dehydrogenase"/>
    <property type="match status" value="1"/>
</dbReference>
<dbReference type="InterPro" id="IPR011042">
    <property type="entry name" value="6-blade_b-propeller_TolB-like"/>
</dbReference>
<dbReference type="InterPro" id="IPR036909">
    <property type="entry name" value="Cyt_c-like_dom_sf"/>
</dbReference>
<dbReference type="Gene3D" id="2.120.10.30">
    <property type="entry name" value="TolB, C-terminal domain"/>
    <property type="match status" value="1"/>
</dbReference>
<dbReference type="SUPFAM" id="SSF46626">
    <property type="entry name" value="Cytochrome c"/>
    <property type="match status" value="1"/>
</dbReference>
<keyword evidence="7" id="KW-1185">Reference proteome</keyword>
<dbReference type="Gene3D" id="1.10.760.10">
    <property type="entry name" value="Cytochrome c-like domain"/>
    <property type="match status" value="1"/>
</dbReference>
<sequence length="1032" mass="113643">MAINFTKTTLFAAKVALVLFQPVLLFKTCNPSVSEQKDRLKVQTDTPLTEATKHLPGNSLAGLRTFPGLHVQTMATEPTLINPTNIDVDEKGRVWVTEAYNYRFEINNNKPKPEGDRILILEDKDGDGVLETSKTFYQGAEINAPLGICVLGNRVIVAQSPYVWAFYDDNGDDKADRKEILFQGIGGEQHDHGVHTFTFGPDGKLYFNFGNMGETLKDKNNKTVLDQDGDEIGPKKYKEGMVFRCNPDGSNVEVLGHNFRNPFEVAVDSYGTVWQSDNDDDGNKGVRINYVMEHGNFGFKDEMTGAYWPAERINMEDSIPLRHWHLNDPGVVPNLLQTGSGSPTGILIYEGSLLPAQFHNQIIHSEPGHNVVRSYPVKKNGAGYSAEIINILNNDKDQWFRPADVCIAPDGSLIIADWYDPGVGGHRVGDLERGRIYRVAPNALASKYSVPVFNFETPNGAIAALQNPNLAVRRHAYLALTEMDKKAIPALNKLWKSSANQRMRARALWILSKSSDSKKYLDEAIKDKNPDIRITALRAVKQTNLNVTDYVTQLVNDANMEVLRECAIALRHNKTAEAAELWAKLATKHNGTDRWYLEALGIGADRQWNSYLAAYLKLVNDPLSGAGGKDIIWRSRTSLALPFLEKLTSDQSVPLANRLRYFRAFDFIEDGADRTKTLIAMLGKNTDLATTSIILSLMDAKEVASSPVSLNALKKVLESKSQTPEYINLITKYQIKTEGAKLLEMVIANGSKSAGVDAARLLIEFKDTERINEVIKSKDLNKIAPVFEALGAVGNKESISILSGAATSTSYDKALRQKAAEMLGKSRNGEKRTLDLLKSKALSDDLIPFAVKGVSGSGIKGLYDEAKTYLPGAKTDEAKKNTMVSFNEIIALKGNALKGKAVFNKACFICHKANGQGLDFGPNLSEIGAKLPKEGLFDAIVRPSAGVSFGYETSQLDMKDGSTLVGIISSRTESDIQLKYPGGASQKLKSANVNFIKEVPGSMMPDGLQETITKQEFSDLLEFLSSLKKKEQ</sequence>
<dbReference type="InterPro" id="IPR013428">
    <property type="entry name" value="Membrane-bound_put_N"/>
</dbReference>
<reference evidence="6 7" key="1">
    <citation type="submission" date="2017-10" db="EMBL/GenBank/DDBJ databases">
        <title>Whole genome of Pedobacter ginsengisoli T01R-27 isolated from tomato rhizosphere.</title>
        <authorList>
            <person name="Weon H.-Y."/>
            <person name="Lee S.A."/>
            <person name="Sang M.K."/>
            <person name="Song J."/>
        </authorList>
    </citation>
    <scope>NUCLEOTIDE SEQUENCE [LARGE SCALE GENOMIC DNA]</scope>
    <source>
        <strain evidence="6 7">T01R-27</strain>
    </source>
</reference>
<protein>
    <submittedName>
        <fullName evidence="6">Dehydrogenase</fullName>
    </submittedName>
</protein>
<evidence type="ECO:0000256" key="3">
    <source>
        <dbReference type="ARBA" id="ARBA00023004"/>
    </source>
</evidence>
<dbReference type="NCBIfam" id="TIGR02604">
    <property type="entry name" value="Piru_Ver_Nterm"/>
    <property type="match status" value="1"/>
</dbReference>
<dbReference type="OrthoDB" id="9808161at2"/>
<evidence type="ECO:0000256" key="4">
    <source>
        <dbReference type="PROSITE-ProRule" id="PRU00433"/>
    </source>
</evidence>
<dbReference type="GO" id="GO:0046872">
    <property type="term" value="F:metal ion binding"/>
    <property type="evidence" value="ECO:0007669"/>
    <property type="project" value="UniProtKB-KW"/>
</dbReference>
<keyword evidence="2 4" id="KW-0479">Metal-binding</keyword>
<dbReference type="AlphaFoldDB" id="A0A2D1U482"/>
<dbReference type="NCBIfam" id="TIGR02603">
    <property type="entry name" value="CxxCH_TIGR02603"/>
    <property type="match status" value="1"/>
</dbReference>
<dbReference type="RefSeq" id="WP_099438362.1">
    <property type="nucleotide sequence ID" value="NZ_CP024091.1"/>
</dbReference>
<dbReference type="Gene3D" id="1.25.10.10">
    <property type="entry name" value="Leucine-rich Repeat Variant"/>
    <property type="match status" value="1"/>
</dbReference>
<dbReference type="Proteomes" id="UP000223749">
    <property type="component" value="Chromosome"/>
</dbReference>
<dbReference type="GO" id="GO:0020037">
    <property type="term" value="F:heme binding"/>
    <property type="evidence" value="ECO:0007669"/>
    <property type="project" value="InterPro"/>
</dbReference>
<dbReference type="EMBL" id="CP024091">
    <property type="protein sequence ID" value="ATP56420.1"/>
    <property type="molecule type" value="Genomic_DNA"/>
</dbReference>
<dbReference type="InterPro" id="IPR011989">
    <property type="entry name" value="ARM-like"/>
</dbReference>
<feature type="domain" description="Cytochrome c" evidence="5">
    <location>
        <begin position="894"/>
        <end position="1028"/>
    </location>
</feature>
<evidence type="ECO:0000259" key="5">
    <source>
        <dbReference type="PROSITE" id="PS51007"/>
    </source>
</evidence>
<dbReference type="InterPro" id="IPR009056">
    <property type="entry name" value="Cyt_c-like_dom"/>
</dbReference>
<keyword evidence="3 4" id="KW-0408">Iron</keyword>
<organism evidence="6 7">
    <name type="scientific">Pedobacter ginsengisoli</name>
    <dbReference type="NCBI Taxonomy" id="363852"/>
    <lineage>
        <taxon>Bacteria</taxon>
        <taxon>Pseudomonadati</taxon>
        <taxon>Bacteroidota</taxon>
        <taxon>Sphingobacteriia</taxon>
        <taxon>Sphingobacteriales</taxon>
        <taxon>Sphingobacteriaceae</taxon>
        <taxon>Pedobacter</taxon>
    </lineage>
</organism>
<dbReference type="InterPro" id="IPR055557">
    <property type="entry name" value="DUF7133"/>
</dbReference>
<dbReference type="InterPro" id="IPR016024">
    <property type="entry name" value="ARM-type_fold"/>
</dbReference>
<dbReference type="Pfam" id="PF23500">
    <property type="entry name" value="DUF7133"/>
    <property type="match status" value="1"/>
</dbReference>
<dbReference type="InterPro" id="IPR011041">
    <property type="entry name" value="Quinoprot_gluc/sorb_DH_b-prop"/>
</dbReference>